<dbReference type="EMBL" id="CAJNOQ010023455">
    <property type="protein sequence ID" value="CAF1515693.1"/>
    <property type="molecule type" value="Genomic_DNA"/>
</dbReference>
<evidence type="ECO:0000313" key="3">
    <source>
        <dbReference type="Proteomes" id="UP000663829"/>
    </source>
</evidence>
<reference evidence="1" key="1">
    <citation type="submission" date="2021-02" db="EMBL/GenBank/DDBJ databases">
        <authorList>
            <person name="Nowell W R."/>
        </authorList>
    </citation>
    <scope>NUCLEOTIDE SEQUENCE</scope>
</reference>
<dbReference type="Proteomes" id="UP000681722">
    <property type="component" value="Unassembled WGS sequence"/>
</dbReference>
<keyword evidence="3" id="KW-1185">Reference proteome</keyword>
<proteinExistence type="predicted"/>
<sequence>KSAQKVLDELREIGSVDDVRRELLQ</sequence>
<protein>
    <submittedName>
        <fullName evidence="1">Uncharacterized protein</fullName>
    </submittedName>
</protein>
<comment type="caution">
    <text evidence="1">The sequence shown here is derived from an EMBL/GenBank/DDBJ whole genome shotgun (WGS) entry which is preliminary data.</text>
</comment>
<feature type="non-terminal residue" evidence="1">
    <location>
        <position position="1"/>
    </location>
</feature>
<dbReference type="AlphaFoldDB" id="A0A815U6V4"/>
<organism evidence="1 3">
    <name type="scientific">Didymodactylos carnosus</name>
    <dbReference type="NCBI Taxonomy" id="1234261"/>
    <lineage>
        <taxon>Eukaryota</taxon>
        <taxon>Metazoa</taxon>
        <taxon>Spiralia</taxon>
        <taxon>Gnathifera</taxon>
        <taxon>Rotifera</taxon>
        <taxon>Eurotatoria</taxon>
        <taxon>Bdelloidea</taxon>
        <taxon>Philodinida</taxon>
        <taxon>Philodinidae</taxon>
        <taxon>Didymodactylos</taxon>
    </lineage>
</organism>
<dbReference type="EMBL" id="CAJOBC010089000">
    <property type="protein sequence ID" value="CAF4375676.1"/>
    <property type="molecule type" value="Genomic_DNA"/>
</dbReference>
<dbReference type="Proteomes" id="UP000663829">
    <property type="component" value="Unassembled WGS sequence"/>
</dbReference>
<gene>
    <name evidence="1" type="ORF">GPM918_LOCUS37317</name>
    <name evidence="2" type="ORF">SRO942_LOCUS38080</name>
</gene>
<evidence type="ECO:0000313" key="2">
    <source>
        <dbReference type="EMBL" id="CAF4375676.1"/>
    </source>
</evidence>
<evidence type="ECO:0000313" key="1">
    <source>
        <dbReference type="EMBL" id="CAF1515693.1"/>
    </source>
</evidence>
<accession>A0A815U6V4</accession>
<name>A0A815U6V4_9BILA</name>